<evidence type="ECO:0000313" key="2">
    <source>
        <dbReference type="Proteomes" id="UP000266673"/>
    </source>
</evidence>
<dbReference type="OrthoDB" id="2419893at2759"/>
<reference evidence="1 2" key="1">
    <citation type="submission" date="2018-06" db="EMBL/GenBank/DDBJ databases">
        <title>Comparative genomics reveals the genomic features of Rhizophagus irregularis, R. cerebriforme, R. diaphanum and Gigaspora rosea, and their symbiotic lifestyle signature.</title>
        <authorList>
            <person name="Morin E."/>
            <person name="San Clemente H."/>
            <person name="Chen E.C.H."/>
            <person name="De La Providencia I."/>
            <person name="Hainaut M."/>
            <person name="Kuo A."/>
            <person name="Kohler A."/>
            <person name="Murat C."/>
            <person name="Tang N."/>
            <person name="Roy S."/>
            <person name="Loubradou J."/>
            <person name="Henrissat B."/>
            <person name="Grigoriev I.V."/>
            <person name="Corradi N."/>
            <person name="Roux C."/>
            <person name="Martin F.M."/>
        </authorList>
    </citation>
    <scope>NUCLEOTIDE SEQUENCE [LARGE SCALE GENOMIC DNA]</scope>
    <source>
        <strain evidence="1 2">DAOM 194757</strain>
    </source>
</reference>
<accession>A0A397VXB4</accession>
<dbReference type="AlphaFoldDB" id="A0A397VXB4"/>
<dbReference type="EMBL" id="QKWP01000137">
    <property type="protein sequence ID" value="RIB26422.1"/>
    <property type="molecule type" value="Genomic_DNA"/>
</dbReference>
<organism evidence="1 2">
    <name type="scientific">Gigaspora rosea</name>
    <dbReference type="NCBI Taxonomy" id="44941"/>
    <lineage>
        <taxon>Eukaryota</taxon>
        <taxon>Fungi</taxon>
        <taxon>Fungi incertae sedis</taxon>
        <taxon>Mucoromycota</taxon>
        <taxon>Glomeromycotina</taxon>
        <taxon>Glomeromycetes</taxon>
        <taxon>Diversisporales</taxon>
        <taxon>Gigasporaceae</taxon>
        <taxon>Gigaspora</taxon>
    </lineage>
</organism>
<keyword evidence="2" id="KW-1185">Reference proteome</keyword>
<evidence type="ECO:0000313" key="1">
    <source>
        <dbReference type="EMBL" id="RIB26422.1"/>
    </source>
</evidence>
<protein>
    <submittedName>
        <fullName evidence="1">Uncharacterized protein</fullName>
    </submittedName>
</protein>
<proteinExistence type="predicted"/>
<dbReference type="Proteomes" id="UP000266673">
    <property type="component" value="Unassembled WGS sequence"/>
</dbReference>
<name>A0A397VXB4_9GLOM</name>
<gene>
    <name evidence="1" type="ORF">C2G38_2163516</name>
</gene>
<sequence length="404" mass="47625">MNHFEQEAFGLLSNTTGFSKKPHVYNLLYLAWKLHDGYDSSDKDKSLNINSQIIKDLYDGLLGYHFNQYQLPLRLRWGYELKTAKQYLNRRLAHIEFTQWFITEMEKHKTPKSYLNDWHLFRLWLLDPKLKIQIKCLVNFAEHFYEPVLQFLVGHDKIPRIYQNNQLSVLPPGRRAHEMPDKVYEWHTFLEELVKNYEMFFSDELLEALDNLTSEEFGSFFNDLENGIIKALKHFEKWLLPWLHLPLVVCRLGSNNARSFASSCYHAVLEKPWIRPPNDLELRFAEELKTDIRNGITDTSGLRELLLENINLFKEFEKFCADDNLPQVEDLFNKLDLKTHSNMALSVKQSKLQLSSGKIGKENLLEGLKEIRANQKKTPLQETQTSLFGPNIAQIFLIIYYVKH</sequence>
<comment type="caution">
    <text evidence="1">The sequence shown here is derived from an EMBL/GenBank/DDBJ whole genome shotgun (WGS) entry which is preliminary data.</text>
</comment>